<feature type="chain" id="PRO_5022819909" evidence="5">
    <location>
        <begin position="23"/>
        <end position="1168"/>
    </location>
</feature>
<evidence type="ECO:0000313" key="8">
    <source>
        <dbReference type="Proteomes" id="UP000319143"/>
    </source>
</evidence>
<keyword evidence="3 4" id="KW-0408">Iron</keyword>
<name>A0A5C6DH21_9BACT</name>
<comment type="caution">
    <text evidence="7">The sequence shown here is derived from an EMBL/GenBank/DDBJ whole genome shotgun (WGS) entry which is preliminary data.</text>
</comment>
<dbReference type="Gene3D" id="1.10.760.10">
    <property type="entry name" value="Cytochrome c-like domain"/>
    <property type="match status" value="1"/>
</dbReference>
<evidence type="ECO:0000259" key="6">
    <source>
        <dbReference type="PROSITE" id="PS51007"/>
    </source>
</evidence>
<dbReference type="Pfam" id="PF07583">
    <property type="entry name" value="PSCyt2"/>
    <property type="match status" value="1"/>
</dbReference>
<keyword evidence="2 4" id="KW-0479">Metal-binding</keyword>
<dbReference type="InterPro" id="IPR011429">
    <property type="entry name" value="Cyt_c_Planctomycete-type"/>
</dbReference>
<dbReference type="GO" id="GO:0020037">
    <property type="term" value="F:heme binding"/>
    <property type="evidence" value="ECO:0007669"/>
    <property type="project" value="InterPro"/>
</dbReference>
<keyword evidence="8" id="KW-1185">Reference proteome</keyword>
<gene>
    <name evidence="7" type="ORF">Poly41_39030</name>
</gene>
<dbReference type="InterPro" id="IPR009056">
    <property type="entry name" value="Cyt_c-like_dom"/>
</dbReference>
<evidence type="ECO:0000313" key="7">
    <source>
        <dbReference type="EMBL" id="TWU36150.1"/>
    </source>
</evidence>
<dbReference type="InterPro" id="IPR022655">
    <property type="entry name" value="DUF1553"/>
</dbReference>
<dbReference type="PANTHER" id="PTHR35889:SF3">
    <property type="entry name" value="F-BOX DOMAIN-CONTAINING PROTEIN"/>
    <property type="match status" value="1"/>
</dbReference>
<keyword evidence="5" id="KW-0732">Signal</keyword>
<dbReference type="PANTHER" id="PTHR35889">
    <property type="entry name" value="CYCLOINULO-OLIGOSACCHARIDE FRUCTANOTRANSFERASE-RELATED"/>
    <property type="match status" value="1"/>
</dbReference>
<organism evidence="7 8">
    <name type="scientific">Novipirellula artificiosorum</name>
    <dbReference type="NCBI Taxonomy" id="2528016"/>
    <lineage>
        <taxon>Bacteria</taxon>
        <taxon>Pseudomonadati</taxon>
        <taxon>Planctomycetota</taxon>
        <taxon>Planctomycetia</taxon>
        <taxon>Pirellulales</taxon>
        <taxon>Pirellulaceae</taxon>
        <taxon>Novipirellula</taxon>
    </lineage>
</organism>
<evidence type="ECO:0000256" key="2">
    <source>
        <dbReference type="ARBA" id="ARBA00022723"/>
    </source>
</evidence>
<dbReference type="GO" id="GO:0009055">
    <property type="term" value="F:electron transfer activity"/>
    <property type="evidence" value="ECO:0007669"/>
    <property type="project" value="InterPro"/>
</dbReference>
<feature type="signal peptide" evidence="5">
    <location>
        <begin position="1"/>
        <end position="22"/>
    </location>
</feature>
<protein>
    <submittedName>
        <fullName evidence="7">Planctomycete cytochrome C</fullName>
    </submittedName>
</protein>
<evidence type="ECO:0000256" key="1">
    <source>
        <dbReference type="ARBA" id="ARBA00022617"/>
    </source>
</evidence>
<accession>A0A5C6DH21</accession>
<feature type="domain" description="Cytochrome c" evidence="6">
    <location>
        <begin position="18"/>
        <end position="114"/>
    </location>
</feature>
<dbReference type="Pfam" id="PF07587">
    <property type="entry name" value="PSD1"/>
    <property type="match status" value="1"/>
</dbReference>
<dbReference type="SUPFAM" id="SSF46626">
    <property type="entry name" value="Cytochrome c"/>
    <property type="match status" value="1"/>
</dbReference>
<dbReference type="GO" id="GO:0046872">
    <property type="term" value="F:metal ion binding"/>
    <property type="evidence" value="ECO:0007669"/>
    <property type="project" value="UniProtKB-KW"/>
</dbReference>
<dbReference type="Pfam" id="PF07635">
    <property type="entry name" value="PSCyt1"/>
    <property type="match status" value="1"/>
</dbReference>
<dbReference type="PROSITE" id="PS51007">
    <property type="entry name" value="CYTC"/>
    <property type="match status" value="1"/>
</dbReference>
<evidence type="ECO:0000256" key="5">
    <source>
        <dbReference type="SAM" id="SignalP"/>
    </source>
</evidence>
<reference evidence="7 8" key="1">
    <citation type="submission" date="2019-02" db="EMBL/GenBank/DDBJ databases">
        <title>Deep-cultivation of Planctomycetes and their phenomic and genomic characterization uncovers novel biology.</title>
        <authorList>
            <person name="Wiegand S."/>
            <person name="Jogler M."/>
            <person name="Boedeker C."/>
            <person name="Pinto D."/>
            <person name="Vollmers J."/>
            <person name="Rivas-Marin E."/>
            <person name="Kohn T."/>
            <person name="Peeters S.H."/>
            <person name="Heuer A."/>
            <person name="Rast P."/>
            <person name="Oberbeckmann S."/>
            <person name="Bunk B."/>
            <person name="Jeske O."/>
            <person name="Meyerdierks A."/>
            <person name="Storesund J.E."/>
            <person name="Kallscheuer N."/>
            <person name="Luecker S."/>
            <person name="Lage O.M."/>
            <person name="Pohl T."/>
            <person name="Merkel B.J."/>
            <person name="Hornburger P."/>
            <person name="Mueller R.-W."/>
            <person name="Bruemmer F."/>
            <person name="Labrenz M."/>
            <person name="Spormann A.M."/>
            <person name="Op Den Camp H."/>
            <person name="Overmann J."/>
            <person name="Amann R."/>
            <person name="Jetten M.S.M."/>
            <person name="Mascher T."/>
            <person name="Medema M.H."/>
            <person name="Devos D.P."/>
            <person name="Kaster A.-K."/>
            <person name="Ovreas L."/>
            <person name="Rohde M."/>
            <person name="Galperin M.Y."/>
            <person name="Jogler C."/>
        </authorList>
    </citation>
    <scope>NUCLEOTIDE SEQUENCE [LARGE SCALE GENOMIC DNA]</scope>
    <source>
        <strain evidence="7 8">Poly41</strain>
    </source>
</reference>
<dbReference type="Proteomes" id="UP000319143">
    <property type="component" value="Unassembled WGS sequence"/>
</dbReference>
<dbReference type="EMBL" id="SJPV01000006">
    <property type="protein sequence ID" value="TWU36150.1"/>
    <property type="molecule type" value="Genomic_DNA"/>
</dbReference>
<sequence precursor="true">MTVFRWITCLLLVSAISSEAMSATPSFSHDIRPILSAHCFACHGPDEEERMADLRLDSPDDVAAMVVSGDADSSEMFARITSDDEDVLMPPADFGKPLTADQIEAIRQWIAAGAAYQEHWAFVAPTKQTPASVPIDSPTDAINHFVQQAIEEMGLVANPAADDRSLLRRVCLDLTGLPPNREQVDTFLSDASHDAYERLVDSLLASRHYGQHMGRYWLDLVRYGDTHGLHLDNYREMWPYRDWVIDAMNANMPIDQFFTEQLAGDLFPDASEAQRIASGFNRLNVTTNEGGSIYDEVFARNVIDRTDAFGTIFLGMTTGCSVCHDHKFDPLTMRDYYSLSAYFNSLDGKAMDANIKDHPPSMPVPTQQQLDEIAECEKELVALRTEMAGPIETVDASQRDWERSLSDQTAENSVVLHPTSVVSEAGVEMKTHEDGTVEVVGEAAAKDTTTLIAQLPANSAWKTLHLEALVEEPNDRVGLSSNGNVVLSEIVVEWNESDAEEGWMEVPVVHAVADVEQSDGSFAVKYAIDGKVKAQEGWAVHGHGPSGPRNAWFVLAPLLTESPDARLRIRLKYQSVYAKHQFRKIRLSLATTMPSVPESQRIVLGSMHSVGPFPVANTDLAYDQSFASEQSKFDPSESFRFEDQDYGWQHREDLPTVAVHRLGTVSDRASVMVLHQPLTAPSDQNVTLLIDTSDGHVVYLNDKEVARRQGPKTIRPLSEEYELNLKKGENRLYVKVVNHAEPSMFCFAFRSPAIDTGPQLAQLAGIPPSDRSDAETISLRKYFRSVVCTHPDWLLLGKLESGLLKRIEQIRSSIATTLIWKELKKPRQAHLLLRGQYDSPGEAVERRTPGFLPPMDDALPNNRLGLAKWLTSDSHPLTSRVAANRVWQQFFGIGLVKTSEDFGSQGQPPSHPELLDWLAVDFRENGWDLKRLTKAIVMSAPYRRSARIHPRAQELDPENRFLARGPRFRLDAEMLRDQALAISGLLVDDIGGPSVKPPQPSGLWQAVGYTRSDTATFSADSGDKVYRRSVYIFWKRTSPPPQMTTFDAPSRESCAARRERTNTPLQALLLMNETQYLEAARALAGRVFEQEHLKTPQDQVAWVFETVTVRPPQSKELEELVGLLHDLTVHYTQHPEQAAKLTGDSSADSAAWTLLCSTLLNLDEVVNK</sequence>
<dbReference type="RefSeq" id="WP_146528175.1">
    <property type="nucleotide sequence ID" value="NZ_SJPV01000006.1"/>
</dbReference>
<proteinExistence type="predicted"/>
<evidence type="ECO:0000256" key="3">
    <source>
        <dbReference type="ARBA" id="ARBA00023004"/>
    </source>
</evidence>
<dbReference type="InterPro" id="IPR036909">
    <property type="entry name" value="Cyt_c-like_dom_sf"/>
</dbReference>
<dbReference type="InterPro" id="IPR011444">
    <property type="entry name" value="DUF1549"/>
</dbReference>
<keyword evidence="1 4" id="KW-0349">Heme</keyword>
<dbReference type="AlphaFoldDB" id="A0A5C6DH21"/>
<dbReference type="OrthoDB" id="127107at2"/>
<evidence type="ECO:0000256" key="4">
    <source>
        <dbReference type="PROSITE-ProRule" id="PRU00433"/>
    </source>
</evidence>